<evidence type="ECO:0000256" key="5">
    <source>
        <dbReference type="ARBA" id="ARBA00022840"/>
    </source>
</evidence>
<evidence type="ECO:0000259" key="8">
    <source>
        <dbReference type="PROSITE" id="PS50011"/>
    </source>
</evidence>
<dbReference type="InterPro" id="IPR017441">
    <property type="entry name" value="Protein_kinase_ATP_BS"/>
</dbReference>
<evidence type="ECO:0000313" key="10">
    <source>
        <dbReference type="Proteomes" id="UP001470230"/>
    </source>
</evidence>
<feature type="region of interest" description="Disordered" evidence="7">
    <location>
        <begin position="488"/>
        <end position="588"/>
    </location>
</feature>
<dbReference type="PROSITE" id="PS50011">
    <property type="entry name" value="PROTEIN_KINASE_DOM"/>
    <property type="match status" value="1"/>
</dbReference>
<feature type="compositionally biased region" description="Basic and acidic residues" evidence="7">
    <location>
        <begin position="506"/>
        <end position="550"/>
    </location>
</feature>
<feature type="compositionally biased region" description="Basic residues" evidence="7">
    <location>
        <begin position="420"/>
        <end position="441"/>
    </location>
</feature>
<evidence type="ECO:0000313" key="9">
    <source>
        <dbReference type="EMBL" id="KAK8883172.1"/>
    </source>
</evidence>
<protein>
    <recommendedName>
        <fullName evidence="8">Protein kinase domain-containing protein</fullName>
    </recommendedName>
</protein>
<feature type="domain" description="Protein kinase" evidence="8">
    <location>
        <begin position="110"/>
        <end position="361"/>
    </location>
</feature>
<feature type="region of interest" description="Disordered" evidence="7">
    <location>
        <begin position="414"/>
        <end position="459"/>
    </location>
</feature>
<dbReference type="InterPro" id="IPR011009">
    <property type="entry name" value="Kinase-like_dom_sf"/>
</dbReference>
<feature type="binding site" evidence="6">
    <location>
        <position position="137"/>
    </location>
    <ligand>
        <name>ATP</name>
        <dbReference type="ChEBI" id="CHEBI:30616"/>
    </ligand>
</feature>
<sequence>MGCCSSSVRVANKTTKNNNTNSTSDTEQINPDETNKNINNDNNDNPAEDNNPEIKAQDDPESSKINTDSNEKIEPDGSTVSDDNTDNEDGNSYLGYQSFCSEDEYNLAGYKYEKAIGKGRSAEVVQMSKDGVSYAVKIIDLSLNSKPNYLQDDREPTEEVAILKRFDHIHVVKFVDFIDDTDNDKLFIVMELLSGGTIMNCTTFEEKKEAFTEALSAVHYIHFQRIAHQDIKPENILRDEDGTIKLVDFGSAVFVSEGVKKISSGLIGTYAYTPPEKLTEESYDPFLGDIWSLGATLYTMLFGKPPFAGSTIFQLQQSIINDDLEFPENADKDAVDLIQLMMKKIPDHRIKCGHIWDHPFLEQIPTTSSVRSLLDSSSRIFESLKMSDTMNSISRISRGSLRSSLKGSIKKAMQKQASKMNKKKQKKTFNKHKSQIKKKETKHVPININEYDSDYDSPKEAKRNEVHLVDVNSSSEGSLEDQASSILSIQKQDPNQRKHKNNIKQSKSDEVEKTEKNSDKKQNDENIKNDENEVGTKSENPRKLIKDLDQIVKSGGVTPRQKDEKQGSSRTNKDEKKQKRNIPKPSKK</sequence>
<feature type="compositionally biased region" description="Basic and acidic residues" evidence="7">
    <location>
        <begin position="560"/>
        <end position="577"/>
    </location>
</feature>
<dbReference type="Proteomes" id="UP001470230">
    <property type="component" value="Unassembled WGS sequence"/>
</dbReference>
<name>A0ABR2JY27_9EUKA</name>
<keyword evidence="5 6" id="KW-0067">ATP-binding</keyword>
<dbReference type="PANTHER" id="PTHR24345">
    <property type="entry name" value="SERINE/THREONINE-PROTEIN KINASE PLK"/>
    <property type="match status" value="1"/>
</dbReference>
<dbReference type="EMBL" id="JAPFFF010000009">
    <property type="protein sequence ID" value="KAK8883172.1"/>
    <property type="molecule type" value="Genomic_DNA"/>
</dbReference>
<evidence type="ECO:0000256" key="4">
    <source>
        <dbReference type="ARBA" id="ARBA00022777"/>
    </source>
</evidence>
<keyword evidence="1" id="KW-0723">Serine/threonine-protein kinase</keyword>
<dbReference type="Pfam" id="PF00069">
    <property type="entry name" value="Pkinase"/>
    <property type="match status" value="1"/>
</dbReference>
<evidence type="ECO:0000256" key="3">
    <source>
        <dbReference type="ARBA" id="ARBA00022741"/>
    </source>
</evidence>
<reference evidence="9 10" key="1">
    <citation type="submission" date="2024-04" db="EMBL/GenBank/DDBJ databases">
        <title>Tritrichomonas musculus Genome.</title>
        <authorList>
            <person name="Alves-Ferreira E."/>
            <person name="Grigg M."/>
            <person name="Lorenzi H."/>
            <person name="Galac M."/>
        </authorList>
    </citation>
    <scope>NUCLEOTIDE SEQUENCE [LARGE SCALE GENOMIC DNA]</scope>
    <source>
        <strain evidence="9 10">EAF2021</strain>
    </source>
</reference>
<keyword evidence="4" id="KW-0418">Kinase</keyword>
<accession>A0ABR2JY27</accession>
<dbReference type="InterPro" id="IPR000719">
    <property type="entry name" value="Prot_kinase_dom"/>
</dbReference>
<dbReference type="SUPFAM" id="SSF56112">
    <property type="entry name" value="Protein kinase-like (PK-like)"/>
    <property type="match status" value="1"/>
</dbReference>
<dbReference type="PANTHER" id="PTHR24345:SF0">
    <property type="entry name" value="CELL CYCLE SERINE_THREONINE-PROTEIN KINASE CDC5_MSD2"/>
    <property type="match status" value="1"/>
</dbReference>
<comment type="caution">
    <text evidence="9">The sequence shown here is derived from an EMBL/GenBank/DDBJ whole genome shotgun (WGS) entry which is preliminary data.</text>
</comment>
<organism evidence="9 10">
    <name type="scientific">Tritrichomonas musculus</name>
    <dbReference type="NCBI Taxonomy" id="1915356"/>
    <lineage>
        <taxon>Eukaryota</taxon>
        <taxon>Metamonada</taxon>
        <taxon>Parabasalia</taxon>
        <taxon>Tritrichomonadida</taxon>
        <taxon>Tritrichomonadidae</taxon>
        <taxon>Tritrichomonas</taxon>
    </lineage>
</organism>
<gene>
    <name evidence="9" type="ORF">M9Y10_045820</name>
</gene>
<keyword evidence="3 6" id="KW-0547">Nucleotide-binding</keyword>
<dbReference type="SMART" id="SM00220">
    <property type="entry name" value="S_TKc"/>
    <property type="match status" value="1"/>
</dbReference>
<feature type="compositionally biased region" description="Basic residues" evidence="7">
    <location>
        <begin position="578"/>
        <end position="588"/>
    </location>
</feature>
<feature type="compositionally biased region" description="Low complexity" evidence="7">
    <location>
        <begin position="12"/>
        <end position="45"/>
    </location>
</feature>
<feature type="region of interest" description="Disordered" evidence="7">
    <location>
        <begin position="1"/>
        <end position="95"/>
    </location>
</feature>
<evidence type="ECO:0000256" key="6">
    <source>
        <dbReference type="PROSITE-ProRule" id="PRU10141"/>
    </source>
</evidence>
<proteinExistence type="predicted"/>
<evidence type="ECO:0000256" key="2">
    <source>
        <dbReference type="ARBA" id="ARBA00022679"/>
    </source>
</evidence>
<evidence type="ECO:0000256" key="7">
    <source>
        <dbReference type="SAM" id="MobiDB-lite"/>
    </source>
</evidence>
<evidence type="ECO:0000256" key="1">
    <source>
        <dbReference type="ARBA" id="ARBA00022527"/>
    </source>
</evidence>
<dbReference type="Gene3D" id="1.10.510.10">
    <property type="entry name" value="Transferase(Phosphotransferase) domain 1"/>
    <property type="match status" value="1"/>
</dbReference>
<dbReference type="PROSITE" id="PS00107">
    <property type="entry name" value="PROTEIN_KINASE_ATP"/>
    <property type="match status" value="1"/>
</dbReference>
<keyword evidence="2" id="KW-0808">Transferase</keyword>
<keyword evidence="10" id="KW-1185">Reference proteome</keyword>